<proteinExistence type="predicted"/>
<gene>
    <name evidence="2" type="ORF">DSTB1V02_LOCUS11358</name>
</gene>
<dbReference type="OrthoDB" id="3364872at2759"/>
<sequence length="146" mass="17089">MKVLSLPVRTGFLRLGPGARPKYRPRGKEPKTVTGEEHPSWVARRREKEKICRSRFRGKIIKFDSEGIPVLCYNHRRNFPKVKSLSQQGPEGNERRVEAPKTKKGIHPSWAAKKELRKKKKEERKLQRMQETGIMPFQGTRKVFQD</sequence>
<reference evidence="2" key="1">
    <citation type="submission" date="2020-11" db="EMBL/GenBank/DDBJ databases">
        <authorList>
            <person name="Tran Van P."/>
        </authorList>
    </citation>
    <scope>NUCLEOTIDE SEQUENCE</scope>
</reference>
<feature type="compositionally biased region" description="Basic and acidic residues" evidence="1">
    <location>
        <begin position="92"/>
        <end position="101"/>
    </location>
</feature>
<feature type="region of interest" description="Disordered" evidence="1">
    <location>
        <begin position="83"/>
        <end position="146"/>
    </location>
</feature>
<evidence type="ECO:0000256" key="1">
    <source>
        <dbReference type="SAM" id="MobiDB-lite"/>
    </source>
</evidence>
<dbReference type="Proteomes" id="UP000677054">
    <property type="component" value="Unassembled WGS sequence"/>
</dbReference>
<evidence type="ECO:0000313" key="3">
    <source>
        <dbReference type="Proteomes" id="UP000677054"/>
    </source>
</evidence>
<dbReference type="AlphaFoldDB" id="A0A7R9FQS2"/>
<accession>A0A7R9FQS2</accession>
<evidence type="ECO:0000313" key="2">
    <source>
        <dbReference type="EMBL" id="CAD7251595.1"/>
    </source>
</evidence>
<dbReference type="EMBL" id="LR903175">
    <property type="protein sequence ID" value="CAD7251595.1"/>
    <property type="molecule type" value="Genomic_DNA"/>
</dbReference>
<feature type="compositionally biased region" description="Basic and acidic residues" evidence="1">
    <location>
        <begin position="26"/>
        <end position="47"/>
    </location>
</feature>
<name>A0A7R9FQS2_9CRUS</name>
<protein>
    <submittedName>
        <fullName evidence="2">Uncharacterized protein</fullName>
    </submittedName>
</protein>
<dbReference type="EMBL" id="CAJPEV010003658">
    <property type="protein sequence ID" value="CAG0900269.1"/>
    <property type="molecule type" value="Genomic_DNA"/>
</dbReference>
<feature type="region of interest" description="Disordered" evidence="1">
    <location>
        <begin position="17"/>
        <end position="47"/>
    </location>
</feature>
<organism evidence="2">
    <name type="scientific">Darwinula stevensoni</name>
    <dbReference type="NCBI Taxonomy" id="69355"/>
    <lineage>
        <taxon>Eukaryota</taxon>
        <taxon>Metazoa</taxon>
        <taxon>Ecdysozoa</taxon>
        <taxon>Arthropoda</taxon>
        <taxon>Crustacea</taxon>
        <taxon>Oligostraca</taxon>
        <taxon>Ostracoda</taxon>
        <taxon>Podocopa</taxon>
        <taxon>Podocopida</taxon>
        <taxon>Darwinulocopina</taxon>
        <taxon>Darwinuloidea</taxon>
        <taxon>Darwinulidae</taxon>
        <taxon>Darwinula</taxon>
    </lineage>
</organism>
<keyword evidence="3" id="KW-1185">Reference proteome</keyword>